<protein>
    <submittedName>
        <fullName evidence="2">Uncharacterized protein</fullName>
    </submittedName>
</protein>
<dbReference type="EMBL" id="LVHD01000100">
    <property type="protein sequence ID" value="OAG75199.1"/>
    <property type="molecule type" value="Genomic_DNA"/>
</dbReference>
<organism evidence="2 3">
    <name type="scientific">Acetobacter malorum</name>
    <dbReference type="NCBI Taxonomy" id="178901"/>
    <lineage>
        <taxon>Bacteria</taxon>
        <taxon>Pseudomonadati</taxon>
        <taxon>Pseudomonadota</taxon>
        <taxon>Alphaproteobacteria</taxon>
        <taxon>Acetobacterales</taxon>
        <taxon>Acetobacteraceae</taxon>
        <taxon>Acetobacter</taxon>
    </lineage>
</organism>
<sequence length="46" mass="5168">MPSMQTVIMIDEGVGVENDYPLKSTSLMASREGNERSFPSRAEDYQ</sequence>
<evidence type="ECO:0000313" key="3">
    <source>
        <dbReference type="Proteomes" id="UP000077349"/>
    </source>
</evidence>
<evidence type="ECO:0000313" key="2">
    <source>
        <dbReference type="EMBL" id="OAG75199.1"/>
    </source>
</evidence>
<comment type="caution">
    <text evidence="2">The sequence shown here is derived from an EMBL/GenBank/DDBJ whole genome shotgun (WGS) entry which is preliminary data.</text>
</comment>
<accession>A0A177G4A7</accession>
<gene>
    <name evidence="2" type="ORF">Amal_03631</name>
</gene>
<evidence type="ECO:0000256" key="1">
    <source>
        <dbReference type="SAM" id="MobiDB-lite"/>
    </source>
</evidence>
<name>A0A177G4A7_9PROT</name>
<feature type="region of interest" description="Disordered" evidence="1">
    <location>
        <begin position="26"/>
        <end position="46"/>
    </location>
</feature>
<dbReference type="Proteomes" id="UP000077349">
    <property type="component" value="Unassembled WGS sequence"/>
</dbReference>
<dbReference type="AlphaFoldDB" id="A0A177G4A7"/>
<proteinExistence type="predicted"/>
<reference evidence="2 3" key="1">
    <citation type="submission" date="2016-03" db="EMBL/GenBank/DDBJ databases">
        <title>Draft genome sequence of Acetobacter malorum CECT 7742, a strain isolated from strawberry vinegar.</title>
        <authorList>
            <person name="Sainz F."/>
            <person name="Mas A."/>
            <person name="Torija M.J."/>
        </authorList>
    </citation>
    <scope>NUCLEOTIDE SEQUENCE [LARGE SCALE GENOMIC DNA]</scope>
    <source>
        <strain evidence="2 3">CECT 7742</strain>
    </source>
</reference>